<gene>
    <name evidence="3" type="ORF">C7391_1340</name>
</gene>
<keyword evidence="1" id="KW-0812">Transmembrane</keyword>
<dbReference type="RefSeq" id="WP_166627440.1">
    <property type="nucleotide sequence ID" value="NZ_JAHDUW010000001.1"/>
</dbReference>
<proteinExistence type="predicted"/>
<evidence type="ECO:0000313" key="3">
    <source>
        <dbReference type="EMBL" id="TDQ67789.1"/>
    </source>
</evidence>
<accession>A0A484F3F5</accession>
<evidence type="ECO:0000313" key="4">
    <source>
        <dbReference type="Proteomes" id="UP000294855"/>
    </source>
</evidence>
<keyword evidence="1" id="KW-0472">Membrane</keyword>
<dbReference type="OrthoDB" id="142934at2157"/>
<feature type="transmembrane region" description="Helical" evidence="1">
    <location>
        <begin position="489"/>
        <end position="507"/>
    </location>
</feature>
<dbReference type="Gene3D" id="2.160.20.110">
    <property type="match status" value="2"/>
</dbReference>
<reference evidence="3 4" key="1">
    <citation type="submission" date="2019-03" db="EMBL/GenBank/DDBJ databases">
        <title>Genomic Encyclopedia of Type Strains, Phase IV (KMG-IV): sequencing the most valuable type-strain genomes for metagenomic binning, comparative biology and taxonomic classification.</title>
        <authorList>
            <person name="Goeker M."/>
        </authorList>
    </citation>
    <scope>NUCLEOTIDE SEQUENCE [LARGE SCALE GENOMIC DNA]</scope>
    <source>
        <strain evidence="3 4">DSM 13328</strain>
    </source>
</reference>
<keyword evidence="4" id="KW-1185">Reference proteome</keyword>
<sequence length="515" mass="54554">MKLKTIFLAAVILTALVLMSGTALAANTIYVDQAYFNAYATDDNTKFSDMDADYILTENIDLSGVTNWKPIGPSHNFYFNGTFDGGGYTISGLTINDPASVNLGLFGVAADASFSNVTLKNFNITGQSYLGSLIGLVSIWEYENRIDNVTVIDCNITGSDLYAGGLVGSFQSNYNGMIDNCSATGKVTAGGQVGGLAGTILYSSIQNSYANCTVNATYIPADLGPNQLIYGSAGGLAGSITNSAVSTCYTAGNVQSASDKAGGLFGLTSSLYAVNLTTISNCYSVCDVSAEETYAGGLVGLNTGEYINSISNCYFAGAVYVNTINGEIGGIVGGVEEDDALHTYPDPKVTDCIYLDVDDSYYTNAFGLSATSRNMKKITTYLEDSVYLDIGSTGWDIVSAYDPGHIWYILEGKTFPLLSIFYVPPSNGGGDGTGEAVVVDPIPVKPDVEENDAGNVTGNATGSGGIDGGKVIEEEGYEIEEETSKIPCLFWLLLLLLLLLIIAYYFYKRSQRNEE</sequence>
<keyword evidence="1" id="KW-1133">Transmembrane helix</keyword>
<dbReference type="Pfam" id="PF07581">
    <property type="entry name" value="Glug"/>
    <property type="match status" value="1"/>
</dbReference>
<dbReference type="InterPro" id="IPR011493">
    <property type="entry name" value="GLUG"/>
</dbReference>
<dbReference type="AlphaFoldDB" id="A0A484F3F5"/>
<organism evidence="3 4">
    <name type="scientific">Methanimicrococcus blatticola</name>
    <dbReference type="NCBI Taxonomy" id="91560"/>
    <lineage>
        <taxon>Archaea</taxon>
        <taxon>Methanobacteriati</taxon>
        <taxon>Methanobacteriota</taxon>
        <taxon>Stenosarchaea group</taxon>
        <taxon>Methanomicrobia</taxon>
        <taxon>Methanosarcinales</taxon>
        <taxon>Methanosarcinaceae</taxon>
        <taxon>Methanimicrococcus</taxon>
    </lineage>
</organism>
<dbReference type="Proteomes" id="UP000294855">
    <property type="component" value="Unassembled WGS sequence"/>
</dbReference>
<name>A0A484F3F5_9EURY</name>
<comment type="caution">
    <text evidence="3">The sequence shown here is derived from an EMBL/GenBank/DDBJ whole genome shotgun (WGS) entry which is preliminary data.</text>
</comment>
<evidence type="ECO:0000259" key="2">
    <source>
        <dbReference type="Pfam" id="PF07581"/>
    </source>
</evidence>
<evidence type="ECO:0000256" key="1">
    <source>
        <dbReference type="SAM" id="Phobius"/>
    </source>
</evidence>
<protein>
    <submittedName>
        <fullName evidence="3">GLUG motif-containing protein</fullName>
    </submittedName>
</protein>
<dbReference type="EMBL" id="SNYS01000010">
    <property type="protein sequence ID" value="TDQ67789.1"/>
    <property type="molecule type" value="Genomic_DNA"/>
</dbReference>
<feature type="domain" description="GLUG" evidence="2">
    <location>
        <begin position="162"/>
        <end position="188"/>
    </location>
</feature>